<keyword evidence="1" id="KW-0472">Membrane</keyword>
<keyword evidence="1" id="KW-1133">Transmembrane helix</keyword>
<dbReference type="Pfam" id="PF14087">
    <property type="entry name" value="DUF4267"/>
    <property type="match status" value="1"/>
</dbReference>
<organism evidence="2 3">
    <name type="scientific">Dankookia rubra</name>
    <dbReference type="NCBI Taxonomy" id="1442381"/>
    <lineage>
        <taxon>Bacteria</taxon>
        <taxon>Pseudomonadati</taxon>
        <taxon>Pseudomonadota</taxon>
        <taxon>Alphaproteobacteria</taxon>
        <taxon>Acetobacterales</taxon>
        <taxon>Roseomonadaceae</taxon>
        <taxon>Dankookia</taxon>
    </lineage>
</organism>
<dbReference type="InterPro" id="IPR025363">
    <property type="entry name" value="DUF4267"/>
</dbReference>
<reference evidence="2 3" key="1">
    <citation type="journal article" date="2016" name="J. Microbiol.">
        <title>Dankookia rubra gen. nov., sp. nov., an alphaproteobacterium isolated from sediment of a shallow stream.</title>
        <authorList>
            <person name="Kim W.H."/>
            <person name="Kim D.H."/>
            <person name="Kang K."/>
            <person name="Ahn T.Y."/>
        </authorList>
    </citation>
    <scope>NUCLEOTIDE SEQUENCE [LARGE SCALE GENOMIC DNA]</scope>
    <source>
        <strain evidence="2 3">JCM30602</strain>
    </source>
</reference>
<protein>
    <submittedName>
        <fullName evidence="2">DUF4267 domain-containing protein</fullName>
    </submittedName>
</protein>
<evidence type="ECO:0000256" key="1">
    <source>
        <dbReference type="SAM" id="Phobius"/>
    </source>
</evidence>
<name>A0A4R5QIK0_9PROT</name>
<dbReference type="EMBL" id="SMSJ01000011">
    <property type="protein sequence ID" value="TDH62481.1"/>
    <property type="molecule type" value="Genomic_DNA"/>
</dbReference>
<proteinExistence type="predicted"/>
<dbReference type="Proteomes" id="UP000295096">
    <property type="component" value="Unassembled WGS sequence"/>
</dbReference>
<keyword evidence="1" id="KW-0812">Transmembrane</keyword>
<comment type="caution">
    <text evidence="2">The sequence shown here is derived from an EMBL/GenBank/DDBJ whole genome shotgun (WGS) entry which is preliminary data.</text>
</comment>
<dbReference type="OrthoDB" id="8005319at2"/>
<evidence type="ECO:0000313" key="3">
    <source>
        <dbReference type="Proteomes" id="UP000295096"/>
    </source>
</evidence>
<feature type="transmembrane region" description="Helical" evidence="1">
    <location>
        <begin position="55"/>
        <end position="75"/>
    </location>
</feature>
<dbReference type="AlphaFoldDB" id="A0A4R5QIK0"/>
<evidence type="ECO:0000313" key="2">
    <source>
        <dbReference type="EMBL" id="TDH62481.1"/>
    </source>
</evidence>
<keyword evidence="3" id="KW-1185">Reference proteome</keyword>
<sequence>MRWPRRMILPRDPTTWPALALALALAALGLVFIAAPGWGAAIFGLPPPEGAALAYIPVVGLRDLAFAGYLLGLVWRGDRDAAALVLAVTLLIPLGDMTILLAARGPDAGWHLLPHAASAAAVAGAWRILRAG</sequence>
<feature type="transmembrane region" description="Helical" evidence="1">
    <location>
        <begin position="82"/>
        <end position="103"/>
    </location>
</feature>
<accession>A0A4R5QIK0</accession>
<gene>
    <name evidence="2" type="ORF">E2C06_11465</name>
</gene>